<sequence>MKKTSLRIMVSTLAITMMAGVFAGCGNKDGGEVKNNTSNNAAQTQKLSGTVQADGSSTVGPITEAMAEEFVKDYPDVQIPVAISGTGGGFKRFVVGETDVQNASRPIKEEEKKKAAENGVEMTEFKVAYDGITICVSKENTFVDTLTVAELNKMWAPDSTVKTWKDIRPEWPADPIKFYTPGPDSGTFEFFTEAINKKSKAMRPDVNPSEDDNTLVQGVGGDKNAIGFFGFSYYEANKDKLKAVKIDTGTGAVEPSLNTIKDGSYKPLSRPIFVYVNNKSFGKPEVKEFVKFYLENAAEIVPEIGEVALPEAEYKEQLNKIK</sequence>
<evidence type="ECO:0000313" key="4">
    <source>
        <dbReference type="EMBL" id="MPM24345.1"/>
    </source>
</evidence>
<dbReference type="Pfam" id="PF12849">
    <property type="entry name" value="PBP_like_2"/>
    <property type="match status" value="1"/>
</dbReference>
<dbReference type="AlphaFoldDB" id="A0A644Y706"/>
<dbReference type="PANTHER" id="PTHR30570">
    <property type="entry name" value="PERIPLASMIC PHOSPHATE BINDING COMPONENT OF PHOSPHATE ABC TRANSPORTER"/>
    <property type="match status" value="1"/>
</dbReference>
<evidence type="ECO:0000259" key="3">
    <source>
        <dbReference type="Pfam" id="PF12849"/>
    </source>
</evidence>
<dbReference type="InterPro" id="IPR050811">
    <property type="entry name" value="Phosphate_ABC_transporter"/>
</dbReference>
<dbReference type="NCBIfam" id="TIGR02136">
    <property type="entry name" value="ptsS_2"/>
    <property type="match status" value="1"/>
</dbReference>
<evidence type="ECO:0000256" key="2">
    <source>
        <dbReference type="ARBA" id="ARBA00022729"/>
    </source>
</evidence>
<dbReference type="EMBL" id="VSSQ01004241">
    <property type="protein sequence ID" value="MPM24345.1"/>
    <property type="molecule type" value="Genomic_DNA"/>
</dbReference>
<keyword evidence="2" id="KW-0732">Signal</keyword>
<organism evidence="4">
    <name type="scientific">bioreactor metagenome</name>
    <dbReference type="NCBI Taxonomy" id="1076179"/>
    <lineage>
        <taxon>unclassified sequences</taxon>
        <taxon>metagenomes</taxon>
        <taxon>ecological metagenomes</taxon>
    </lineage>
</organism>
<dbReference type="Gene3D" id="3.40.190.10">
    <property type="entry name" value="Periplasmic binding protein-like II"/>
    <property type="match status" value="2"/>
</dbReference>
<dbReference type="GO" id="GO:0042301">
    <property type="term" value="F:phosphate ion binding"/>
    <property type="evidence" value="ECO:0007669"/>
    <property type="project" value="InterPro"/>
</dbReference>
<dbReference type="SUPFAM" id="SSF53850">
    <property type="entry name" value="Periplasmic binding protein-like II"/>
    <property type="match status" value="1"/>
</dbReference>
<dbReference type="PROSITE" id="PS51257">
    <property type="entry name" value="PROKAR_LIPOPROTEIN"/>
    <property type="match status" value="1"/>
</dbReference>
<keyword evidence="1" id="KW-0813">Transport</keyword>
<name>A0A644Y706_9ZZZZ</name>
<feature type="domain" description="PBP" evidence="3">
    <location>
        <begin position="41"/>
        <end position="294"/>
    </location>
</feature>
<dbReference type="InterPro" id="IPR011862">
    <property type="entry name" value="Phos-bd"/>
</dbReference>
<accession>A0A644Y706</accession>
<reference evidence="4" key="1">
    <citation type="submission" date="2019-08" db="EMBL/GenBank/DDBJ databases">
        <authorList>
            <person name="Kucharzyk K."/>
            <person name="Murdoch R.W."/>
            <person name="Higgins S."/>
            <person name="Loffler F."/>
        </authorList>
    </citation>
    <scope>NUCLEOTIDE SEQUENCE</scope>
</reference>
<protein>
    <submittedName>
        <fullName evidence="4">Protein SphX</fullName>
    </submittedName>
</protein>
<dbReference type="CDD" id="cd13654">
    <property type="entry name" value="PBP2_phosphate_like_2"/>
    <property type="match status" value="1"/>
</dbReference>
<evidence type="ECO:0000256" key="1">
    <source>
        <dbReference type="ARBA" id="ARBA00022448"/>
    </source>
</evidence>
<comment type="caution">
    <text evidence="4">The sequence shown here is derived from an EMBL/GenBank/DDBJ whole genome shotgun (WGS) entry which is preliminary data.</text>
</comment>
<gene>
    <name evidence="4" type="primary">sphX_4</name>
    <name evidence="4" type="ORF">SDC9_70827</name>
</gene>
<proteinExistence type="predicted"/>
<dbReference type="InterPro" id="IPR024370">
    <property type="entry name" value="PBP_domain"/>
</dbReference>
<dbReference type="PANTHER" id="PTHR30570:SF1">
    <property type="entry name" value="PHOSPHATE-BINDING PROTEIN PSTS"/>
    <property type="match status" value="1"/>
</dbReference>